<protein>
    <submittedName>
        <fullName evidence="3">Helix-turn-helix transcriptional regulator</fullName>
    </submittedName>
</protein>
<evidence type="ECO:0000313" key="3">
    <source>
        <dbReference type="EMBL" id="MEE4543950.1"/>
    </source>
</evidence>
<evidence type="ECO:0000259" key="2">
    <source>
        <dbReference type="PROSITE" id="PS50943"/>
    </source>
</evidence>
<dbReference type="PROSITE" id="PS50943">
    <property type="entry name" value="HTH_CROC1"/>
    <property type="match status" value="1"/>
</dbReference>
<evidence type="ECO:0000256" key="1">
    <source>
        <dbReference type="SAM" id="MobiDB-lite"/>
    </source>
</evidence>
<accession>A0ABU7PDR4</accession>
<sequence length="151" mass="15796">MRDYTTTVPGTRAVGAAKAPSEPGHSHRSHHSCVGCGAYLSRYSDDARCSACARSGPIPDAVWADPAVAATLARWDFGVVFRLLRSATGMSQNDLSALTGLSQGAISQIEAGTRRLLNIDRIQAAIHALGVPAWASPFAAGTSARPSPPQR</sequence>
<dbReference type="SMART" id="SM00530">
    <property type="entry name" value="HTH_XRE"/>
    <property type="match status" value="1"/>
</dbReference>
<dbReference type="Pfam" id="PF13560">
    <property type="entry name" value="HTH_31"/>
    <property type="match status" value="1"/>
</dbReference>
<dbReference type="EMBL" id="JAZEWV010000014">
    <property type="protein sequence ID" value="MEE4543950.1"/>
    <property type="molecule type" value="Genomic_DNA"/>
</dbReference>
<feature type="domain" description="HTH cro/C1-type" evidence="2">
    <location>
        <begin position="81"/>
        <end position="135"/>
    </location>
</feature>
<dbReference type="Proteomes" id="UP001344658">
    <property type="component" value="Unassembled WGS sequence"/>
</dbReference>
<evidence type="ECO:0000313" key="4">
    <source>
        <dbReference type="Proteomes" id="UP001344658"/>
    </source>
</evidence>
<dbReference type="RefSeq" id="WP_330796816.1">
    <property type="nucleotide sequence ID" value="NZ_JAZEWV010000014.1"/>
</dbReference>
<feature type="region of interest" description="Disordered" evidence="1">
    <location>
        <begin position="1"/>
        <end position="31"/>
    </location>
</feature>
<comment type="caution">
    <text evidence="3">The sequence shown here is derived from an EMBL/GenBank/DDBJ whole genome shotgun (WGS) entry which is preliminary data.</text>
</comment>
<gene>
    <name evidence="3" type="ORF">V2S66_18475</name>
</gene>
<dbReference type="SUPFAM" id="SSF47413">
    <property type="entry name" value="lambda repressor-like DNA-binding domains"/>
    <property type="match status" value="1"/>
</dbReference>
<reference evidence="3 4" key="1">
    <citation type="submission" date="2023-12" db="EMBL/GenBank/DDBJ databases">
        <title>Streptomyces sp. V4-01.</title>
        <authorList>
            <person name="Somphong A."/>
            <person name="Phongsopitanun W."/>
        </authorList>
    </citation>
    <scope>NUCLEOTIDE SEQUENCE [LARGE SCALE GENOMIC DNA]</scope>
    <source>
        <strain evidence="3 4">V4-01</strain>
    </source>
</reference>
<dbReference type="CDD" id="cd00093">
    <property type="entry name" value="HTH_XRE"/>
    <property type="match status" value="1"/>
</dbReference>
<dbReference type="InterPro" id="IPR010982">
    <property type="entry name" value="Lambda_DNA-bd_dom_sf"/>
</dbReference>
<dbReference type="InterPro" id="IPR001387">
    <property type="entry name" value="Cro/C1-type_HTH"/>
</dbReference>
<keyword evidence="4" id="KW-1185">Reference proteome</keyword>
<organism evidence="3 4">
    <name type="scientific">Actinacidiphila polyblastidii</name>
    <dbReference type="NCBI Taxonomy" id="3110430"/>
    <lineage>
        <taxon>Bacteria</taxon>
        <taxon>Bacillati</taxon>
        <taxon>Actinomycetota</taxon>
        <taxon>Actinomycetes</taxon>
        <taxon>Kitasatosporales</taxon>
        <taxon>Streptomycetaceae</taxon>
        <taxon>Actinacidiphila</taxon>
    </lineage>
</organism>
<dbReference type="Gene3D" id="1.10.260.40">
    <property type="entry name" value="lambda repressor-like DNA-binding domains"/>
    <property type="match status" value="1"/>
</dbReference>
<proteinExistence type="predicted"/>
<name>A0ABU7PDR4_9ACTN</name>